<dbReference type="EMBL" id="JAGGKS010000001">
    <property type="protein sequence ID" value="MBP1924497.1"/>
    <property type="molecule type" value="Genomic_DNA"/>
</dbReference>
<comment type="similarity">
    <text evidence="4">Belongs to the protein N5-glutamine methyltransferase family. PrmC subfamily.</text>
</comment>
<evidence type="ECO:0000313" key="7">
    <source>
        <dbReference type="EMBL" id="MBP1924497.1"/>
    </source>
</evidence>
<comment type="function">
    <text evidence="4">Methylates the class 1 translation termination release factors RF1/PrfA and RF2/PrfB on the glutamine residue of the universally conserved GGQ motif.</text>
</comment>
<reference evidence="7 8" key="1">
    <citation type="submission" date="2021-03" db="EMBL/GenBank/DDBJ databases">
        <title>Genomic Encyclopedia of Type Strains, Phase IV (KMG-IV): sequencing the most valuable type-strain genomes for metagenomic binning, comparative biology and taxonomic classification.</title>
        <authorList>
            <person name="Goeker M."/>
        </authorList>
    </citation>
    <scope>NUCLEOTIDE SEQUENCE [LARGE SCALE GENOMIC DNA]</scope>
    <source>
        <strain evidence="7 8">DSM 24004</strain>
    </source>
</reference>
<dbReference type="PROSITE" id="PS00092">
    <property type="entry name" value="N6_MTASE"/>
    <property type="match status" value="1"/>
</dbReference>
<comment type="catalytic activity">
    <reaction evidence="4">
        <text>L-glutaminyl-[peptide chain release factor] + S-adenosyl-L-methionine = N(5)-methyl-L-glutaminyl-[peptide chain release factor] + S-adenosyl-L-homocysteine + H(+)</text>
        <dbReference type="Rhea" id="RHEA:42896"/>
        <dbReference type="Rhea" id="RHEA-COMP:10271"/>
        <dbReference type="Rhea" id="RHEA-COMP:10272"/>
        <dbReference type="ChEBI" id="CHEBI:15378"/>
        <dbReference type="ChEBI" id="CHEBI:30011"/>
        <dbReference type="ChEBI" id="CHEBI:57856"/>
        <dbReference type="ChEBI" id="CHEBI:59789"/>
        <dbReference type="ChEBI" id="CHEBI:61891"/>
        <dbReference type="EC" id="2.1.1.297"/>
    </reaction>
</comment>
<dbReference type="Pfam" id="PF13847">
    <property type="entry name" value="Methyltransf_31"/>
    <property type="match status" value="1"/>
</dbReference>
<feature type="binding site" evidence="4">
    <location>
        <begin position="127"/>
        <end position="131"/>
    </location>
    <ligand>
        <name>S-adenosyl-L-methionine</name>
        <dbReference type="ChEBI" id="CHEBI:59789"/>
    </ligand>
</feature>
<evidence type="ECO:0000256" key="4">
    <source>
        <dbReference type="HAMAP-Rule" id="MF_02126"/>
    </source>
</evidence>
<gene>
    <name evidence="4" type="primary">prmC</name>
    <name evidence="7" type="ORF">J2Z76_000350</name>
</gene>
<dbReference type="SUPFAM" id="SSF53335">
    <property type="entry name" value="S-adenosyl-L-methionine-dependent methyltransferases"/>
    <property type="match status" value="1"/>
</dbReference>
<keyword evidence="3 4" id="KW-0949">S-adenosyl-L-methionine</keyword>
<evidence type="ECO:0000259" key="6">
    <source>
        <dbReference type="Pfam" id="PF17827"/>
    </source>
</evidence>
<feature type="binding site" evidence="4">
    <location>
        <position position="150"/>
    </location>
    <ligand>
        <name>S-adenosyl-L-methionine</name>
        <dbReference type="ChEBI" id="CHEBI:59789"/>
    </ligand>
</feature>
<feature type="binding site" evidence="4">
    <location>
        <position position="197"/>
    </location>
    <ligand>
        <name>S-adenosyl-L-methionine</name>
        <dbReference type="ChEBI" id="CHEBI:59789"/>
    </ligand>
</feature>
<dbReference type="Gene3D" id="3.40.50.150">
    <property type="entry name" value="Vaccinia Virus protein VP39"/>
    <property type="match status" value="1"/>
</dbReference>
<comment type="caution">
    <text evidence="4">Lacks conserved residue(s) required for the propagation of feature annotation.</text>
</comment>
<feature type="binding site" evidence="4">
    <location>
        <begin position="197"/>
        <end position="200"/>
    </location>
    <ligand>
        <name>substrate</name>
    </ligand>
</feature>
<evidence type="ECO:0000259" key="5">
    <source>
        <dbReference type="Pfam" id="PF13847"/>
    </source>
</evidence>
<feature type="domain" description="Methyltransferase" evidence="5">
    <location>
        <begin position="119"/>
        <end position="204"/>
    </location>
</feature>
<dbReference type="PANTHER" id="PTHR18895:SF74">
    <property type="entry name" value="MTRF1L RELEASE FACTOR GLUTAMINE METHYLTRANSFERASE"/>
    <property type="match status" value="1"/>
</dbReference>
<dbReference type="Gene3D" id="1.10.8.10">
    <property type="entry name" value="DNA helicase RuvA subunit, C-terminal domain"/>
    <property type="match status" value="1"/>
</dbReference>
<dbReference type="CDD" id="cd02440">
    <property type="entry name" value="AdoMet_MTases"/>
    <property type="match status" value="1"/>
</dbReference>
<keyword evidence="1 4" id="KW-0489">Methyltransferase</keyword>
<dbReference type="GO" id="GO:0102559">
    <property type="term" value="F:peptide chain release factor N(5)-glutamine methyltransferase activity"/>
    <property type="evidence" value="ECO:0007669"/>
    <property type="project" value="UniProtKB-EC"/>
</dbReference>
<protein>
    <recommendedName>
        <fullName evidence="4">Release factor glutamine methyltransferase</fullName>
        <shortName evidence="4">RF MTase</shortName>
        <ecNumber evidence="4">2.1.1.297</ecNumber>
    </recommendedName>
    <alternativeName>
        <fullName evidence="4">N5-glutamine methyltransferase PrmC</fullName>
    </alternativeName>
    <alternativeName>
        <fullName evidence="4">Protein-(glutamine-N5) MTase PrmC</fullName>
    </alternativeName>
    <alternativeName>
        <fullName evidence="4">Protein-glutamine N-methyltransferase PrmC</fullName>
    </alternativeName>
</protein>
<feature type="domain" description="Release factor glutamine methyltransferase N-terminal" evidence="6">
    <location>
        <begin position="9"/>
        <end position="77"/>
    </location>
</feature>
<keyword evidence="2 4" id="KW-0808">Transferase</keyword>
<dbReference type="InterPro" id="IPR040758">
    <property type="entry name" value="PrmC_N"/>
</dbReference>
<dbReference type="InterPro" id="IPR019874">
    <property type="entry name" value="RF_methyltr_PrmC"/>
</dbReference>
<dbReference type="InterPro" id="IPR002052">
    <property type="entry name" value="DNA_methylase_N6_adenine_CS"/>
</dbReference>
<comment type="caution">
    <text evidence="7">The sequence shown here is derived from an EMBL/GenBank/DDBJ whole genome shotgun (WGS) entry which is preliminary data.</text>
</comment>
<name>A0ABS4G9Y8_9FIRM</name>
<dbReference type="InterPro" id="IPR029063">
    <property type="entry name" value="SAM-dependent_MTases_sf"/>
</dbReference>
<dbReference type="NCBIfam" id="TIGR00536">
    <property type="entry name" value="hemK_fam"/>
    <property type="match status" value="1"/>
</dbReference>
<accession>A0ABS4G9Y8</accession>
<organism evidence="7 8">
    <name type="scientific">Sedimentibacter acidaminivorans</name>
    <dbReference type="NCBI Taxonomy" id="913099"/>
    <lineage>
        <taxon>Bacteria</taxon>
        <taxon>Bacillati</taxon>
        <taxon>Bacillota</taxon>
        <taxon>Tissierellia</taxon>
        <taxon>Sedimentibacter</taxon>
    </lineage>
</organism>
<dbReference type="InterPro" id="IPR050320">
    <property type="entry name" value="N5-glutamine_MTase"/>
</dbReference>
<evidence type="ECO:0000256" key="3">
    <source>
        <dbReference type="ARBA" id="ARBA00022691"/>
    </source>
</evidence>
<dbReference type="Pfam" id="PF17827">
    <property type="entry name" value="PrmC_N"/>
    <property type="match status" value="1"/>
</dbReference>
<dbReference type="InterPro" id="IPR004556">
    <property type="entry name" value="HemK-like"/>
</dbReference>
<dbReference type="GO" id="GO:0032259">
    <property type="term" value="P:methylation"/>
    <property type="evidence" value="ECO:0007669"/>
    <property type="project" value="UniProtKB-KW"/>
</dbReference>
<evidence type="ECO:0000256" key="2">
    <source>
        <dbReference type="ARBA" id="ARBA00022679"/>
    </source>
</evidence>
<sequence>MVKCTIEKLLKDGLNMIEKRDYNNPFLDVQLILSHLINKDRIYLHMNKDEEVKSDVSKKYYDMVERRNIGYPLQYMINSQEFMGLDFFVQEGVLIPRSDTEILVEKIINLVNNTELRNKTINILDIGTGSGAIALSLGYFLKNSLVTAIDISDIAIETAKINADKLGLSNVLIKKSDVFGDVKNAKSNEKYDIVVSNPPYIEKSVIENLQTEVSKYEPKLALDGGVDGLDYYRRIVEVYGFIHSDKSILSVEIGYNQKKEVLKIFEDAGIFSFIESDKDLSGNDRVVTGYLGM</sequence>
<dbReference type="HAMAP" id="MF_02126">
    <property type="entry name" value="RF_methyltr_PrmC"/>
    <property type="match status" value="1"/>
</dbReference>
<dbReference type="PANTHER" id="PTHR18895">
    <property type="entry name" value="HEMK METHYLTRANSFERASE"/>
    <property type="match status" value="1"/>
</dbReference>
<keyword evidence="8" id="KW-1185">Reference proteome</keyword>
<evidence type="ECO:0000313" key="8">
    <source>
        <dbReference type="Proteomes" id="UP001519342"/>
    </source>
</evidence>
<dbReference type="NCBIfam" id="TIGR03534">
    <property type="entry name" value="RF_mod_PrmC"/>
    <property type="match status" value="1"/>
</dbReference>
<evidence type="ECO:0000256" key="1">
    <source>
        <dbReference type="ARBA" id="ARBA00022603"/>
    </source>
</evidence>
<dbReference type="InterPro" id="IPR025714">
    <property type="entry name" value="Methyltranfer_dom"/>
</dbReference>
<dbReference type="Proteomes" id="UP001519342">
    <property type="component" value="Unassembled WGS sequence"/>
</dbReference>
<dbReference type="RefSeq" id="WP_209510254.1">
    <property type="nucleotide sequence ID" value="NZ_JAGGKS010000001.1"/>
</dbReference>
<proteinExistence type="inferred from homology"/>
<dbReference type="EC" id="2.1.1.297" evidence="4"/>